<dbReference type="AlphaFoldDB" id="A0A0E1XBP2"/>
<dbReference type="GO" id="GO:0008168">
    <property type="term" value="F:methyltransferase activity"/>
    <property type="evidence" value="ECO:0007669"/>
    <property type="project" value="UniProtKB-KW"/>
</dbReference>
<dbReference type="Pfam" id="PF13649">
    <property type="entry name" value="Methyltransf_25"/>
    <property type="match status" value="1"/>
</dbReference>
<dbReference type="CDD" id="cd02440">
    <property type="entry name" value="AdoMet_MTases"/>
    <property type="match status" value="1"/>
</dbReference>
<dbReference type="GO" id="GO:0032259">
    <property type="term" value="P:methylation"/>
    <property type="evidence" value="ECO:0007669"/>
    <property type="project" value="UniProtKB-KW"/>
</dbReference>
<proteinExistence type="predicted"/>
<dbReference type="PANTHER" id="PTHR44068">
    <property type="entry name" value="ZGC:194242"/>
    <property type="match status" value="1"/>
</dbReference>
<dbReference type="EMBL" id="ACJA02000001">
    <property type="protein sequence ID" value="EFH96213.1"/>
    <property type="molecule type" value="Genomic_DNA"/>
</dbReference>
<dbReference type="Gene3D" id="3.40.50.150">
    <property type="entry name" value="Vaccinia Virus protein VP39"/>
    <property type="match status" value="1"/>
</dbReference>
<dbReference type="InterPro" id="IPR029063">
    <property type="entry name" value="SAM-dependent_MTases_sf"/>
</dbReference>
<protein>
    <submittedName>
        <fullName evidence="2">Methyltransferase domain protein</fullName>
    </submittedName>
</protein>
<dbReference type="Proteomes" id="UP000003455">
    <property type="component" value="Chromosome"/>
</dbReference>
<dbReference type="HOGENOM" id="CLU_039068_4_1_9"/>
<evidence type="ECO:0000313" key="2">
    <source>
        <dbReference type="EMBL" id="EFH96213.1"/>
    </source>
</evidence>
<keyword evidence="2" id="KW-0489">Methyltransferase</keyword>
<dbReference type="InterPro" id="IPR050447">
    <property type="entry name" value="Erg6_SMT_methyltransf"/>
</dbReference>
<gene>
    <name evidence="2" type="ORF">HMPREF0769_10215</name>
</gene>
<dbReference type="RefSeq" id="WP_000031265.1">
    <property type="nucleotide sequence ID" value="NZ_CM000952.1"/>
</dbReference>
<name>A0A0E1XBP2_STAAU</name>
<comment type="caution">
    <text evidence="2">The sequence shown here is derived from an EMBL/GenBank/DDBJ whole genome shotgun (WGS) entry which is preliminary data.</text>
</comment>
<accession>A0A0E1XBP2</accession>
<evidence type="ECO:0000259" key="1">
    <source>
        <dbReference type="Pfam" id="PF13649"/>
    </source>
</evidence>
<dbReference type="PANTHER" id="PTHR44068:SF11">
    <property type="entry name" value="GERANYL DIPHOSPHATE 2-C-METHYLTRANSFERASE"/>
    <property type="match status" value="1"/>
</dbReference>
<dbReference type="SUPFAM" id="SSF53335">
    <property type="entry name" value="S-adenosyl-L-methionine-dependent methyltransferases"/>
    <property type="match status" value="1"/>
</dbReference>
<sequence>MSKEAGHTFLAKLGKTRLRPGGKEATDWLIQQGAFSQDKQVLEVACNMCTTSIYLAHTYGCHIQGVDINKKALEKAQENISAAGLESYIQVQQANAVKLPFDDNQFDIVLNEAMLTMLPIAIKEKALREYYRVLKPGGILLTHDIVIVNESHATHVVKSLSAAINVNVSPQTKLGWLDLYHQAGFNHVHYHTGPMSLMTPKGLIYDEGIVGTIKIINNALKKENRPMFCKMFKTMTKLRKDMNYITFVAKKEH</sequence>
<keyword evidence="2" id="KW-0808">Transferase</keyword>
<organism evidence="2">
    <name type="scientific">Staphylococcus aureus subsp. aureus MN8</name>
    <dbReference type="NCBI Taxonomy" id="548470"/>
    <lineage>
        <taxon>Bacteria</taxon>
        <taxon>Bacillati</taxon>
        <taxon>Bacillota</taxon>
        <taxon>Bacilli</taxon>
        <taxon>Bacillales</taxon>
        <taxon>Staphylococcaceae</taxon>
        <taxon>Staphylococcus</taxon>
    </lineage>
</organism>
<reference evidence="2" key="1">
    <citation type="submission" date="2010-05" db="EMBL/GenBank/DDBJ databases">
        <authorList>
            <person name="Muzny D."/>
            <person name="Qin X."/>
            <person name="Buhay C."/>
            <person name="Dugan-Rocha S."/>
            <person name="Ding Y."/>
            <person name="Chen G."/>
            <person name="Hawes A."/>
            <person name="Holder M."/>
            <person name="Jhangiani S."/>
            <person name="Johnson A."/>
            <person name="Khan Z."/>
            <person name="Li Z."/>
            <person name="Liu W."/>
            <person name="Liu X."/>
            <person name="Perez L."/>
            <person name="Shen H."/>
            <person name="Wang Q."/>
            <person name="Watt J."/>
            <person name="Xi L."/>
            <person name="Xin Y."/>
            <person name="Zhou J."/>
            <person name="Deng J."/>
            <person name="Jiang H."/>
            <person name="Liu Y."/>
            <person name="Qu J."/>
            <person name="Song X.-Z."/>
            <person name="Zhang L."/>
            <person name="Villasana D."/>
            <person name="Johnson A."/>
            <person name="Liu J."/>
            <person name="Liyanage D."/>
            <person name="Lorensuhewa L."/>
            <person name="Robinson T."/>
            <person name="Song A."/>
            <person name="Song B.-B."/>
            <person name="Dinh H."/>
            <person name="Thornton R."/>
            <person name="Coyle M."/>
            <person name="Francisco L."/>
            <person name="Jackson L."/>
            <person name="Javaid M."/>
            <person name="Korchina V."/>
            <person name="Kovar C."/>
            <person name="Mata R."/>
            <person name="Mathew T."/>
            <person name="Ngo R."/>
            <person name="Nguyen L."/>
            <person name="Nguyen N."/>
            <person name="Okwuonu G."/>
            <person name="Ongeri F."/>
            <person name="Pham C."/>
            <person name="Simmons D."/>
            <person name="Wilczek-Boney K."/>
            <person name="Hale W."/>
            <person name="Jakkamsetti A."/>
            <person name="Pham P."/>
            <person name="Ruth R."/>
            <person name="San Lucas F."/>
            <person name="Warren J."/>
            <person name="Zhang J."/>
            <person name="Zhao Z."/>
            <person name="Zhou C."/>
            <person name="Zhu D."/>
            <person name="Lee S."/>
            <person name="Bess C."/>
            <person name="Blankenburg K."/>
            <person name="Forbes L."/>
            <person name="Fu Q."/>
            <person name="Gubbala S."/>
            <person name="Hirani K."/>
            <person name="Jayaseelan J.C."/>
            <person name="Lara F."/>
            <person name="Munidasa M."/>
            <person name="Palculict T."/>
            <person name="Patil S."/>
            <person name="Pu L.-L."/>
            <person name="Saada N."/>
            <person name="Tang L."/>
            <person name="Weissenberger G."/>
            <person name="Zhu Y."/>
            <person name="Hemphill L."/>
            <person name="Shang Y."/>
            <person name="Youmans B."/>
            <person name="Ayvaz T."/>
            <person name="Ross M."/>
            <person name="Santibanez J."/>
            <person name="Aqrawi P."/>
            <person name="Gross S."/>
            <person name="Joshi V."/>
            <person name="Fowler G."/>
            <person name="Nazareth L."/>
            <person name="Reid J."/>
            <person name="Worley K."/>
            <person name="Petrosino J."/>
            <person name="Highlander S."/>
            <person name="Gibbs R."/>
        </authorList>
    </citation>
    <scope>NUCLEOTIDE SEQUENCE [LARGE SCALE GENOMIC DNA]</scope>
    <source>
        <strain evidence="2">MN8</strain>
    </source>
</reference>
<feature type="domain" description="Methyltransferase" evidence="1">
    <location>
        <begin position="41"/>
        <end position="138"/>
    </location>
</feature>
<dbReference type="InterPro" id="IPR041698">
    <property type="entry name" value="Methyltransf_25"/>
</dbReference>